<accession>A0A3R6UXL3</accession>
<evidence type="ECO:0000313" key="2">
    <source>
        <dbReference type="EMBL" id="RHW49821.1"/>
    </source>
</evidence>
<dbReference type="PANTHER" id="PTHR37305:SF1">
    <property type="entry name" value="MEMBRANE PROTEIN"/>
    <property type="match status" value="1"/>
</dbReference>
<keyword evidence="1" id="KW-1133">Transmembrane helix</keyword>
<evidence type="ECO:0000256" key="1">
    <source>
        <dbReference type="SAM" id="Phobius"/>
    </source>
</evidence>
<feature type="transmembrane region" description="Helical" evidence="1">
    <location>
        <begin position="136"/>
        <end position="165"/>
    </location>
</feature>
<organism evidence="2 3">
    <name type="scientific">Bombilactobacillus bombi</name>
    <dbReference type="NCBI Taxonomy" id="1303590"/>
    <lineage>
        <taxon>Bacteria</taxon>
        <taxon>Bacillati</taxon>
        <taxon>Bacillota</taxon>
        <taxon>Bacilli</taxon>
        <taxon>Lactobacillales</taxon>
        <taxon>Lactobacillaceae</taxon>
        <taxon>Bombilactobacillus</taxon>
    </lineage>
</organism>
<feature type="transmembrane region" description="Helical" evidence="1">
    <location>
        <begin position="171"/>
        <end position="192"/>
    </location>
</feature>
<dbReference type="Proteomes" id="UP000284109">
    <property type="component" value="Unassembled WGS sequence"/>
</dbReference>
<keyword evidence="3" id="KW-1185">Reference proteome</keyword>
<dbReference type="OrthoDB" id="2295852at2"/>
<dbReference type="AlphaFoldDB" id="A0A3R6UXL3"/>
<sequence length="254" mass="28610">MKSTLYGEFYKLVHKKITWFAPFLILISMIAMGLATGKTQPKLLVMTCFASSEPILLTLVIVASSTFSMEFQNNAILTLLYKSPSKLAIYLSKLLVITIYNLILHCLTMIITGILAVSPIIKPISWTAIYQHQQSLIVNMLSTTGIDLITSIFIISLIFLTSILINSNALVVTLNIIIIFIGTYASSSLLLIGSRFSRVLRWNPLNMINLTQQYYNAAMIQVTKLSISQLSLATILYFLLFFIIGYLVFRKKRF</sequence>
<proteinExistence type="predicted"/>
<keyword evidence="1" id="KW-0812">Transmembrane</keyword>
<dbReference type="PANTHER" id="PTHR37305">
    <property type="entry name" value="INTEGRAL MEMBRANE PROTEIN-RELATED"/>
    <property type="match status" value="1"/>
</dbReference>
<comment type="caution">
    <text evidence="2">The sequence shown here is derived from an EMBL/GenBank/DDBJ whole genome shotgun (WGS) entry which is preliminary data.</text>
</comment>
<protein>
    <submittedName>
        <fullName evidence="2">ABC transporter permease</fullName>
    </submittedName>
</protein>
<feature type="transmembrane region" description="Helical" evidence="1">
    <location>
        <begin position="17"/>
        <end position="36"/>
    </location>
</feature>
<name>A0A3R6UXL3_9LACO</name>
<evidence type="ECO:0000313" key="3">
    <source>
        <dbReference type="Proteomes" id="UP000284109"/>
    </source>
</evidence>
<feature type="transmembrane region" description="Helical" evidence="1">
    <location>
        <begin position="87"/>
        <end position="115"/>
    </location>
</feature>
<dbReference type="RefSeq" id="WP_118901670.1">
    <property type="nucleotide sequence ID" value="NZ_QOCR01000004.1"/>
</dbReference>
<reference evidence="2 3" key="1">
    <citation type="submission" date="2018-07" db="EMBL/GenBank/DDBJ databases">
        <title>Genome sequences of six Lactobacillus spp. isolated from bumble bee guts.</title>
        <authorList>
            <person name="Motta E.V.S."/>
            <person name="Moran N.A."/>
        </authorList>
    </citation>
    <scope>NUCLEOTIDE SEQUENCE [LARGE SCALE GENOMIC DNA]</scope>
    <source>
        <strain evidence="2 3">BI-1.1</strain>
    </source>
</reference>
<dbReference type="EMBL" id="QOCR01000004">
    <property type="protein sequence ID" value="RHW49821.1"/>
    <property type="molecule type" value="Genomic_DNA"/>
</dbReference>
<keyword evidence="1" id="KW-0472">Membrane</keyword>
<feature type="transmembrane region" description="Helical" evidence="1">
    <location>
        <begin position="230"/>
        <end position="249"/>
    </location>
</feature>
<feature type="transmembrane region" description="Helical" evidence="1">
    <location>
        <begin position="43"/>
        <end position="67"/>
    </location>
</feature>
<gene>
    <name evidence="2" type="ORF">DS831_06555</name>
</gene>
<dbReference type="Pfam" id="PF12730">
    <property type="entry name" value="ABC2_membrane_4"/>
    <property type="match status" value="1"/>
</dbReference>